<dbReference type="PROSITE" id="PS50162">
    <property type="entry name" value="RECA_2"/>
    <property type="match status" value="1"/>
</dbReference>
<dbReference type="SUPFAM" id="SSF52540">
    <property type="entry name" value="P-loop containing nucleoside triphosphate hydrolases"/>
    <property type="match status" value="1"/>
</dbReference>
<evidence type="ECO:0000259" key="8">
    <source>
        <dbReference type="PROSITE" id="PS50162"/>
    </source>
</evidence>
<comment type="subcellular location">
    <subcellularLocation>
        <location evidence="1 7">Nucleus</location>
    </subcellularLocation>
</comment>
<gene>
    <name evidence="10" type="ORF">DUNSADRAFT_15829</name>
</gene>
<organism evidence="10 11">
    <name type="scientific">Dunaliella salina</name>
    <name type="common">Green alga</name>
    <name type="synonym">Protococcus salinus</name>
    <dbReference type="NCBI Taxonomy" id="3046"/>
    <lineage>
        <taxon>Eukaryota</taxon>
        <taxon>Viridiplantae</taxon>
        <taxon>Chlorophyta</taxon>
        <taxon>core chlorophytes</taxon>
        <taxon>Chlorophyceae</taxon>
        <taxon>CS clade</taxon>
        <taxon>Chlamydomonadales</taxon>
        <taxon>Dunaliellaceae</taxon>
        <taxon>Dunaliella</taxon>
    </lineage>
</organism>
<evidence type="ECO:0000256" key="3">
    <source>
        <dbReference type="ARBA" id="ARBA00022741"/>
    </source>
</evidence>
<keyword evidence="7" id="KW-0234">DNA repair</keyword>
<evidence type="ECO:0000256" key="7">
    <source>
        <dbReference type="RuleBase" id="RU364139"/>
    </source>
</evidence>
<proteinExistence type="inferred from homology"/>
<dbReference type="InterPro" id="IPR010995">
    <property type="entry name" value="DNA_repair_Rad51/TF_NusA_a-hlx"/>
</dbReference>
<evidence type="ECO:0000256" key="5">
    <source>
        <dbReference type="ARBA" id="ARBA00023242"/>
    </source>
</evidence>
<evidence type="ECO:0000256" key="6">
    <source>
        <dbReference type="RuleBase" id="RU003422"/>
    </source>
</evidence>
<feature type="domain" description="RecA family profile 1" evidence="8">
    <location>
        <begin position="111"/>
        <end position="282"/>
    </location>
</feature>
<keyword evidence="7" id="KW-0233">DNA recombination</keyword>
<dbReference type="Proteomes" id="UP000815325">
    <property type="component" value="Unassembled WGS sequence"/>
</dbReference>
<keyword evidence="7" id="KW-0227">DNA damage</keyword>
<keyword evidence="3 6" id="KW-0547">Nucleotide-binding</keyword>
<comment type="similarity">
    <text evidence="2 7">Belongs to the RecA family. RAD51 subfamily.</text>
</comment>
<evidence type="ECO:0000313" key="11">
    <source>
        <dbReference type="Proteomes" id="UP000815325"/>
    </source>
</evidence>
<evidence type="ECO:0000259" key="9">
    <source>
        <dbReference type="PROSITE" id="PS50163"/>
    </source>
</evidence>
<keyword evidence="7" id="KW-0238">DNA-binding</keyword>
<dbReference type="EMBL" id="MU069505">
    <property type="protein sequence ID" value="KAF5840734.1"/>
    <property type="molecule type" value="Genomic_DNA"/>
</dbReference>
<dbReference type="Pfam" id="PF08423">
    <property type="entry name" value="Rad51"/>
    <property type="match status" value="1"/>
</dbReference>
<dbReference type="InterPro" id="IPR020587">
    <property type="entry name" value="RecA_monomer-monomer_interface"/>
</dbReference>
<protein>
    <recommendedName>
        <fullName evidence="7">DNA repair protein RAD51 homolog</fullName>
    </recommendedName>
</protein>
<evidence type="ECO:0000256" key="4">
    <source>
        <dbReference type="ARBA" id="ARBA00022840"/>
    </source>
</evidence>
<evidence type="ECO:0000313" key="10">
    <source>
        <dbReference type="EMBL" id="KAF5840734.1"/>
    </source>
</evidence>
<dbReference type="InterPro" id="IPR016467">
    <property type="entry name" value="DNA_recomb/repair_RecA-like"/>
</dbReference>
<evidence type="ECO:0000256" key="1">
    <source>
        <dbReference type="ARBA" id="ARBA00004123"/>
    </source>
</evidence>
<dbReference type="PANTHER" id="PTHR22942:SF39">
    <property type="entry name" value="DNA REPAIR PROTEIN RAD51 HOMOLOG 1"/>
    <property type="match status" value="1"/>
</dbReference>
<dbReference type="InterPro" id="IPR027417">
    <property type="entry name" value="P-loop_NTPase"/>
</dbReference>
<dbReference type="NCBIfam" id="TIGR02239">
    <property type="entry name" value="recomb_RAD51"/>
    <property type="match status" value="1"/>
</dbReference>
<keyword evidence="5 7" id="KW-0539">Nucleus</keyword>
<comment type="caution">
    <text evidence="10">The sequence shown here is derived from an EMBL/GenBank/DDBJ whole genome shotgun (WGS) entry which is preliminary data.</text>
</comment>
<reference evidence="10" key="1">
    <citation type="submission" date="2017-08" db="EMBL/GenBank/DDBJ databases">
        <authorList>
            <person name="Polle J.E."/>
            <person name="Barry K."/>
            <person name="Cushman J."/>
            <person name="Schmutz J."/>
            <person name="Tran D."/>
            <person name="Hathwaick L.T."/>
            <person name="Yim W.C."/>
            <person name="Jenkins J."/>
            <person name="Mckie-Krisberg Z.M."/>
            <person name="Prochnik S."/>
            <person name="Lindquist E."/>
            <person name="Dockter R.B."/>
            <person name="Adam C."/>
            <person name="Molina H."/>
            <person name="Bunkerborg J."/>
            <person name="Jin E."/>
            <person name="Buchheim M."/>
            <person name="Magnuson J."/>
        </authorList>
    </citation>
    <scope>NUCLEOTIDE SEQUENCE</scope>
    <source>
        <strain evidence="10">CCAP 19/18</strain>
    </source>
</reference>
<dbReference type="PIRSF" id="PIRSF005856">
    <property type="entry name" value="Rad51"/>
    <property type="match status" value="1"/>
</dbReference>
<dbReference type="InterPro" id="IPR020588">
    <property type="entry name" value="RecA_ATP-bd"/>
</dbReference>
<feature type="domain" description="RecA family profile 2" evidence="9">
    <location>
        <begin position="302"/>
        <end position="356"/>
    </location>
</feature>
<dbReference type="Pfam" id="PF14520">
    <property type="entry name" value="HHH_5"/>
    <property type="match status" value="1"/>
</dbReference>
<comment type="function">
    <text evidence="7">Binds to single and double-stranded DNA and exhibits DNA-dependent ATPase activity. Unwinds duplex DNA. Component of the meiotic recombination pathway. Seems to play a role in mediating chromosome homology search, chromosome pairing and synapsis at early stages and probably chromosome crossing-over at later stages in meiosis. Probably is involved in the repair of meiotic double strand breaks (DBSs) and in homologous recombination.</text>
</comment>
<sequence>MSVSLERSTEDQQLAQQQILEEEEEHEPQGNVSVAHPLDLLMEYGIKQNDLKKLHEHGFHTVEAVAHAPRKELVGLKGISDVTVDKVQQAAWKMVPMGFSTGNVILAQRAEIVMLSTGSKDVDDILDGGIETGSVTEVFGESRMGKTQLCHTLCVTCQLPVEMGGAEGKALYIDTEGCFRPQRISQIAEKFGLNVEEVLENVAYARAHNTEHQMKLLQEAAAMMAESRFGVVIVDSVTALFRTEYVGRQELAPRQNALGRFMRALHRMADEFGVAVVVTNQMVATNLDNTQPGFVKPPQVGPIGGHIMAHASTTRLFMKKGKGGSNRVLKIVASPSLAEREAIFSISTEGICNSADA</sequence>
<dbReference type="InterPro" id="IPR011941">
    <property type="entry name" value="DNA_recomb/repair_Rad51"/>
</dbReference>
<keyword evidence="4 6" id="KW-0067">ATP-binding</keyword>
<dbReference type="Gene3D" id="3.40.50.300">
    <property type="entry name" value="P-loop containing nucleotide triphosphate hydrolases"/>
    <property type="match status" value="1"/>
</dbReference>
<evidence type="ECO:0000256" key="2">
    <source>
        <dbReference type="ARBA" id="ARBA00007095"/>
    </source>
</evidence>
<keyword evidence="11" id="KW-1185">Reference proteome</keyword>
<dbReference type="PROSITE" id="PS50163">
    <property type="entry name" value="RECA_3"/>
    <property type="match status" value="1"/>
</dbReference>
<accession>A0ABQ7H1K2</accession>
<dbReference type="PANTHER" id="PTHR22942">
    <property type="entry name" value="RECA/RAD51/RADA DNA STRAND-PAIRING FAMILY MEMBER"/>
    <property type="match status" value="1"/>
</dbReference>
<dbReference type="NCBIfam" id="NF003301">
    <property type="entry name" value="PRK04301.1"/>
    <property type="match status" value="1"/>
</dbReference>
<dbReference type="InterPro" id="IPR003593">
    <property type="entry name" value="AAA+_ATPase"/>
</dbReference>
<dbReference type="SMART" id="SM00382">
    <property type="entry name" value="AAA"/>
    <property type="match status" value="1"/>
</dbReference>
<name>A0ABQ7H1K2_DUNSA</name>
<dbReference type="InterPro" id="IPR013632">
    <property type="entry name" value="Rad51_C"/>
</dbReference>
<dbReference type="Gene3D" id="1.10.150.20">
    <property type="entry name" value="5' to 3' exonuclease, C-terminal subdomain"/>
    <property type="match status" value="1"/>
</dbReference>
<dbReference type="SUPFAM" id="SSF47794">
    <property type="entry name" value="Rad51 N-terminal domain-like"/>
    <property type="match status" value="1"/>
</dbReference>